<feature type="transmembrane region" description="Helical" evidence="13">
    <location>
        <begin position="96"/>
        <end position="121"/>
    </location>
</feature>
<comment type="function">
    <text evidence="1">Multidrug efflux pump.</text>
</comment>
<evidence type="ECO:0000256" key="6">
    <source>
        <dbReference type="ARBA" id="ARBA00022449"/>
    </source>
</evidence>
<reference evidence="14" key="1">
    <citation type="journal article" date="2021" name="PeerJ">
        <title>Extensive microbial diversity within the chicken gut microbiome revealed by metagenomics and culture.</title>
        <authorList>
            <person name="Gilroy R."/>
            <person name="Ravi A."/>
            <person name="Getino M."/>
            <person name="Pursley I."/>
            <person name="Horton D.L."/>
            <person name="Alikhan N.F."/>
            <person name="Baker D."/>
            <person name="Gharbi K."/>
            <person name="Hall N."/>
            <person name="Watson M."/>
            <person name="Adriaenssens E.M."/>
            <person name="Foster-Nyarko E."/>
            <person name="Jarju S."/>
            <person name="Secka A."/>
            <person name="Antonio M."/>
            <person name="Oren A."/>
            <person name="Chaudhuri R.R."/>
            <person name="La Ragione R."/>
            <person name="Hildebrand F."/>
            <person name="Pallen M.J."/>
        </authorList>
    </citation>
    <scope>NUCLEOTIDE SEQUENCE</scope>
    <source>
        <strain evidence="14">CHK179-5677</strain>
    </source>
</reference>
<feature type="transmembrane region" description="Helical" evidence="13">
    <location>
        <begin position="334"/>
        <end position="358"/>
    </location>
</feature>
<evidence type="ECO:0000256" key="1">
    <source>
        <dbReference type="ARBA" id="ARBA00003408"/>
    </source>
</evidence>
<name>A0A921MNX2_9FIRM</name>
<dbReference type="EMBL" id="DYUC01000100">
    <property type="protein sequence ID" value="HJG87349.1"/>
    <property type="molecule type" value="Genomic_DNA"/>
</dbReference>
<feature type="transmembrane region" description="Helical" evidence="13">
    <location>
        <begin position="403"/>
        <end position="424"/>
    </location>
</feature>
<evidence type="ECO:0000256" key="9">
    <source>
        <dbReference type="ARBA" id="ARBA00022989"/>
    </source>
</evidence>
<gene>
    <name evidence="14" type="ORF">K8V01_10060</name>
</gene>
<feature type="transmembrane region" description="Helical" evidence="13">
    <location>
        <begin position="133"/>
        <end position="153"/>
    </location>
</feature>
<organism evidence="14 15">
    <name type="scientific">Pseudoflavonifractor capillosus</name>
    <dbReference type="NCBI Taxonomy" id="106588"/>
    <lineage>
        <taxon>Bacteria</taxon>
        <taxon>Bacillati</taxon>
        <taxon>Bacillota</taxon>
        <taxon>Clostridia</taxon>
        <taxon>Eubacteriales</taxon>
        <taxon>Oscillospiraceae</taxon>
        <taxon>Pseudoflavonifractor</taxon>
    </lineage>
</organism>
<dbReference type="PANTHER" id="PTHR43298">
    <property type="entry name" value="MULTIDRUG RESISTANCE PROTEIN NORM-RELATED"/>
    <property type="match status" value="1"/>
</dbReference>
<keyword evidence="7" id="KW-1003">Cell membrane</keyword>
<accession>A0A921MNX2</accession>
<protein>
    <recommendedName>
        <fullName evidence="4">Probable multidrug resistance protein NorM</fullName>
    </recommendedName>
    <alternativeName>
        <fullName evidence="12">Multidrug-efflux transporter</fullName>
    </alternativeName>
</protein>
<comment type="caution">
    <text evidence="14">The sequence shown here is derived from an EMBL/GenBank/DDBJ whole genome shotgun (WGS) entry which is preliminary data.</text>
</comment>
<evidence type="ECO:0000256" key="12">
    <source>
        <dbReference type="ARBA" id="ARBA00031636"/>
    </source>
</evidence>
<keyword evidence="11 13" id="KW-0472">Membrane</keyword>
<keyword evidence="6" id="KW-0050">Antiport</keyword>
<dbReference type="NCBIfam" id="TIGR00797">
    <property type="entry name" value="matE"/>
    <property type="match status" value="1"/>
</dbReference>
<feature type="transmembrane region" description="Helical" evidence="13">
    <location>
        <begin position="204"/>
        <end position="228"/>
    </location>
</feature>
<comment type="subcellular location">
    <subcellularLocation>
        <location evidence="2">Cell membrane</location>
        <topology evidence="2">Multi-pass membrane protein</topology>
    </subcellularLocation>
</comment>
<evidence type="ECO:0000256" key="7">
    <source>
        <dbReference type="ARBA" id="ARBA00022475"/>
    </source>
</evidence>
<feature type="transmembrane region" description="Helical" evidence="13">
    <location>
        <begin position="370"/>
        <end position="391"/>
    </location>
</feature>
<evidence type="ECO:0000256" key="2">
    <source>
        <dbReference type="ARBA" id="ARBA00004651"/>
    </source>
</evidence>
<dbReference type="RefSeq" id="WP_295368392.1">
    <property type="nucleotide sequence ID" value="NZ_DYUC01000100.1"/>
</dbReference>
<evidence type="ECO:0000256" key="3">
    <source>
        <dbReference type="ARBA" id="ARBA00010199"/>
    </source>
</evidence>
<keyword evidence="5" id="KW-0813">Transport</keyword>
<reference evidence="14" key="2">
    <citation type="submission" date="2021-09" db="EMBL/GenBank/DDBJ databases">
        <authorList>
            <person name="Gilroy R."/>
        </authorList>
    </citation>
    <scope>NUCLEOTIDE SEQUENCE</scope>
    <source>
        <strain evidence="14">CHK179-5677</strain>
    </source>
</reference>
<dbReference type="Pfam" id="PF01554">
    <property type="entry name" value="MatE"/>
    <property type="match status" value="2"/>
</dbReference>
<dbReference type="GO" id="GO:0015297">
    <property type="term" value="F:antiporter activity"/>
    <property type="evidence" value="ECO:0007669"/>
    <property type="project" value="UniProtKB-KW"/>
</dbReference>
<feature type="transmembrane region" description="Helical" evidence="13">
    <location>
        <begin position="20"/>
        <end position="44"/>
    </location>
</feature>
<evidence type="ECO:0000256" key="8">
    <source>
        <dbReference type="ARBA" id="ARBA00022692"/>
    </source>
</evidence>
<evidence type="ECO:0000256" key="4">
    <source>
        <dbReference type="ARBA" id="ARBA00020268"/>
    </source>
</evidence>
<sequence>MKWKKRAGSHRMGTMWRLSWPAIMEQILATMVSYVDTAMVGVLGAGGTAAVSVNAASIWLINGILAGVGVGFSVQISHAVGAGDDNRVRQVLRQSVLGAFACGLAALAVYQLLAGLIPLWLGAKPDVYPAAVAYLRCYTAALPFASAGIVFSAVLRCMGNSKAPLILNTMANLLNIVLNFFFIYPTRQADILGWTVTIPGAGLGAAGAAIASAIALTASGAAMVWVALRQGERYRVNLREGLRPDGPILRRAAMLGLPSAAERATVNLGQIAMTALVAHLGTVALAANQIATTAEGLCYLPAYGISYAATALVGQSVGEGSREDAEAYGTLSGLLGFGLCVGTGVLLFLLAAPLAGLFNTDQEVVAQAAMALRIVSVAEPFFAASIVFTGALRGGQDVRFPMVVSLVCMWGVRIALAPLLVFQFGMGLEAVWIAMAVDLILRGVLCTLRWRSGRWRKYCGLAAYSVSKNLPEKEASQSSVIRR</sequence>
<proteinExistence type="inferred from homology"/>
<evidence type="ECO:0000256" key="11">
    <source>
        <dbReference type="ARBA" id="ARBA00023136"/>
    </source>
</evidence>
<evidence type="ECO:0000256" key="10">
    <source>
        <dbReference type="ARBA" id="ARBA00023065"/>
    </source>
</evidence>
<dbReference type="CDD" id="cd13137">
    <property type="entry name" value="MATE_NorM_like"/>
    <property type="match status" value="1"/>
</dbReference>
<dbReference type="InterPro" id="IPR050222">
    <property type="entry name" value="MATE_MdtK"/>
</dbReference>
<dbReference type="InterPro" id="IPR048279">
    <property type="entry name" value="MdtK-like"/>
</dbReference>
<dbReference type="Proteomes" id="UP000760668">
    <property type="component" value="Unassembled WGS sequence"/>
</dbReference>
<feature type="transmembrane region" description="Helical" evidence="13">
    <location>
        <begin position="430"/>
        <end position="448"/>
    </location>
</feature>
<keyword evidence="10" id="KW-0406">Ion transport</keyword>
<evidence type="ECO:0000313" key="15">
    <source>
        <dbReference type="Proteomes" id="UP000760668"/>
    </source>
</evidence>
<feature type="transmembrane region" description="Helical" evidence="13">
    <location>
        <begin position="56"/>
        <end position="76"/>
    </location>
</feature>
<evidence type="ECO:0000256" key="13">
    <source>
        <dbReference type="SAM" id="Phobius"/>
    </source>
</evidence>
<dbReference type="PANTHER" id="PTHR43298:SF2">
    <property type="entry name" value="FMN_FAD EXPORTER YEEO-RELATED"/>
    <property type="match status" value="1"/>
</dbReference>
<keyword evidence="9 13" id="KW-1133">Transmembrane helix</keyword>
<dbReference type="GO" id="GO:0042910">
    <property type="term" value="F:xenobiotic transmembrane transporter activity"/>
    <property type="evidence" value="ECO:0007669"/>
    <property type="project" value="InterPro"/>
</dbReference>
<keyword evidence="8 13" id="KW-0812">Transmembrane</keyword>
<dbReference type="PIRSF" id="PIRSF006603">
    <property type="entry name" value="DinF"/>
    <property type="match status" value="1"/>
</dbReference>
<dbReference type="GO" id="GO:0005886">
    <property type="term" value="C:plasma membrane"/>
    <property type="evidence" value="ECO:0007669"/>
    <property type="project" value="UniProtKB-SubCell"/>
</dbReference>
<evidence type="ECO:0000313" key="14">
    <source>
        <dbReference type="EMBL" id="HJG87349.1"/>
    </source>
</evidence>
<dbReference type="AlphaFoldDB" id="A0A921MNX2"/>
<dbReference type="GO" id="GO:0006811">
    <property type="term" value="P:monoatomic ion transport"/>
    <property type="evidence" value="ECO:0007669"/>
    <property type="project" value="UniProtKB-KW"/>
</dbReference>
<dbReference type="InterPro" id="IPR002528">
    <property type="entry name" value="MATE_fam"/>
</dbReference>
<comment type="similarity">
    <text evidence="3">Belongs to the multi antimicrobial extrusion (MATE) (TC 2.A.66.1) family.</text>
</comment>
<evidence type="ECO:0000256" key="5">
    <source>
        <dbReference type="ARBA" id="ARBA00022448"/>
    </source>
</evidence>
<feature type="transmembrane region" description="Helical" evidence="13">
    <location>
        <begin position="165"/>
        <end position="184"/>
    </location>
</feature>